<dbReference type="OrthoDB" id="8021500at2"/>
<keyword evidence="1" id="KW-0812">Transmembrane</keyword>
<evidence type="ECO:0000256" key="1">
    <source>
        <dbReference type="SAM" id="Phobius"/>
    </source>
</evidence>
<proteinExistence type="predicted"/>
<dbReference type="STRING" id="549386.SAMN02927923_00796"/>
<keyword evidence="1" id="KW-0472">Membrane</keyword>
<accession>A0A1G5DVG8</accession>
<sequence>MRREIPGVLVTTAVAPYLTTLLMMVLDLLFLNNAEPRGQLDVFGFISLGTFGLLFFGFPLLFFSSIFALALSKLSRHPPLWLPIMIGSVLGCCFVSTIFSESLERIWTYLVSGTLSGAICGWIYWCIAIRQTPADDRPITTP</sequence>
<keyword evidence="3" id="KW-1185">Reference proteome</keyword>
<feature type="transmembrane region" description="Helical" evidence="1">
    <location>
        <begin position="80"/>
        <end position="100"/>
    </location>
</feature>
<dbReference type="RefSeq" id="WP_091130422.1">
    <property type="nucleotide sequence ID" value="NZ_FMVJ01000003.1"/>
</dbReference>
<protein>
    <submittedName>
        <fullName evidence="2">Uncharacterized protein</fullName>
    </submittedName>
</protein>
<feature type="transmembrane region" description="Helical" evidence="1">
    <location>
        <begin position="106"/>
        <end position="127"/>
    </location>
</feature>
<reference evidence="2 3" key="1">
    <citation type="submission" date="2016-10" db="EMBL/GenBank/DDBJ databases">
        <authorList>
            <person name="de Groot N.N."/>
        </authorList>
    </citation>
    <scope>NUCLEOTIDE SEQUENCE [LARGE SCALE GENOMIC DNA]</scope>
    <source>
        <strain evidence="2 3">CGMCC 1.7666</strain>
    </source>
</reference>
<gene>
    <name evidence="2" type="ORF">SAMN02927923_00796</name>
</gene>
<dbReference type="AlphaFoldDB" id="A0A1G5DVG8"/>
<feature type="transmembrane region" description="Helical" evidence="1">
    <location>
        <begin position="42"/>
        <end position="68"/>
    </location>
</feature>
<keyword evidence="1" id="KW-1133">Transmembrane helix</keyword>
<organism evidence="2 3">
    <name type="scientific">Microvirga guangxiensis</name>
    <dbReference type="NCBI Taxonomy" id="549386"/>
    <lineage>
        <taxon>Bacteria</taxon>
        <taxon>Pseudomonadati</taxon>
        <taxon>Pseudomonadota</taxon>
        <taxon>Alphaproteobacteria</taxon>
        <taxon>Hyphomicrobiales</taxon>
        <taxon>Methylobacteriaceae</taxon>
        <taxon>Microvirga</taxon>
    </lineage>
</organism>
<evidence type="ECO:0000313" key="3">
    <source>
        <dbReference type="Proteomes" id="UP000199569"/>
    </source>
</evidence>
<dbReference type="Proteomes" id="UP000199569">
    <property type="component" value="Unassembled WGS sequence"/>
</dbReference>
<feature type="transmembrane region" description="Helical" evidence="1">
    <location>
        <begin position="7"/>
        <end position="30"/>
    </location>
</feature>
<name>A0A1G5DVG8_9HYPH</name>
<evidence type="ECO:0000313" key="2">
    <source>
        <dbReference type="EMBL" id="SCY18746.1"/>
    </source>
</evidence>
<dbReference type="EMBL" id="FMVJ01000003">
    <property type="protein sequence ID" value="SCY18746.1"/>
    <property type="molecule type" value="Genomic_DNA"/>
</dbReference>